<keyword evidence="3 5" id="KW-0810">Translation regulation</keyword>
<proteinExistence type="inferred from homology"/>
<dbReference type="HAMAP" id="MF_01185">
    <property type="entry name" value="FliW"/>
    <property type="match status" value="1"/>
</dbReference>
<evidence type="ECO:0000256" key="3">
    <source>
        <dbReference type="ARBA" id="ARBA00022845"/>
    </source>
</evidence>
<evidence type="ECO:0000313" key="6">
    <source>
        <dbReference type="EMBL" id="GAX88112.1"/>
    </source>
</evidence>
<dbReference type="InterPro" id="IPR003775">
    <property type="entry name" value="Flagellar_assembly_factor_FliW"/>
</dbReference>
<dbReference type="GO" id="GO:0044780">
    <property type="term" value="P:bacterial-type flagellum assembly"/>
    <property type="evidence" value="ECO:0007669"/>
    <property type="project" value="UniProtKB-UniRule"/>
</dbReference>
<keyword evidence="2 5" id="KW-1005">Bacterial flagellum biogenesis</keyword>
<dbReference type="PANTHER" id="PTHR39190:SF1">
    <property type="entry name" value="FLAGELLAR ASSEMBLY FACTOR FLIW"/>
    <property type="match status" value="1"/>
</dbReference>
<evidence type="ECO:0000256" key="4">
    <source>
        <dbReference type="ARBA" id="ARBA00023186"/>
    </source>
</evidence>
<keyword evidence="7" id="KW-1185">Reference proteome</keyword>
<dbReference type="RefSeq" id="WP_096259872.1">
    <property type="nucleotide sequence ID" value="NZ_BDME01000006.1"/>
</dbReference>
<reference evidence="6 7" key="1">
    <citation type="journal article" date="2017" name="Syst. Appl. Microbiol.">
        <title>Lebetimonas natsushimae sp. nov., a novel strictly anaerobic, moderately thermophilic chemoautotroph isolated from a deep-sea hydrothermal vent polychaete nest in the Mid-Okinawa Trough.</title>
        <authorList>
            <person name="Nagata R."/>
            <person name="Takaki Y."/>
            <person name="Tame A."/>
            <person name="Nunoura T."/>
            <person name="Muto H."/>
            <person name="Mino S."/>
            <person name="Sawayama S."/>
            <person name="Takai K."/>
            <person name="Nakagawa S."/>
        </authorList>
    </citation>
    <scope>NUCLEOTIDE SEQUENCE [LARGE SCALE GENOMIC DNA]</scope>
    <source>
        <strain evidence="6 7">HS1857</strain>
    </source>
</reference>
<evidence type="ECO:0000313" key="7">
    <source>
        <dbReference type="Proteomes" id="UP000217944"/>
    </source>
</evidence>
<comment type="subcellular location">
    <subcellularLocation>
        <location evidence="5">Cytoplasm</location>
    </subcellularLocation>
</comment>
<dbReference type="SUPFAM" id="SSF141457">
    <property type="entry name" value="BH3618-like"/>
    <property type="match status" value="1"/>
</dbReference>
<protein>
    <recommendedName>
        <fullName evidence="5">Flagellar assembly factor FliW</fullName>
    </recommendedName>
</protein>
<name>A0A292YAX6_9BACT</name>
<organism evidence="6 7">
    <name type="scientific">Lebetimonas natsushimae</name>
    <dbReference type="NCBI Taxonomy" id="1936991"/>
    <lineage>
        <taxon>Bacteria</taxon>
        <taxon>Pseudomonadati</taxon>
        <taxon>Campylobacterota</taxon>
        <taxon>Epsilonproteobacteria</taxon>
        <taxon>Nautiliales</taxon>
        <taxon>Nautiliaceae</taxon>
        <taxon>Lebetimonas</taxon>
    </lineage>
</organism>
<evidence type="ECO:0000256" key="5">
    <source>
        <dbReference type="HAMAP-Rule" id="MF_01185"/>
    </source>
</evidence>
<dbReference type="GO" id="GO:0006417">
    <property type="term" value="P:regulation of translation"/>
    <property type="evidence" value="ECO:0007669"/>
    <property type="project" value="UniProtKB-KW"/>
</dbReference>
<dbReference type="Pfam" id="PF02623">
    <property type="entry name" value="FliW"/>
    <property type="match status" value="1"/>
</dbReference>
<dbReference type="AlphaFoldDB" id="A0A292YAX6"/>
<comment type="caution">
    <text evidence="6">The sequence shown here is derived from an EMBL/GenBank/DDBJ whole genome shotgun (WGS) entry which is preliminary data.</text>
</comment>
<keyword evidence="6" id="KW-0282">Flagellum</keyword>
<dbReference type="GO" id="GO:0005737">
    <property type="term" value="C:cytoplasm"/>
    <property type="evidence" value="ECO:0007669"/>
    <property type="project" value="UniProtKB-SubCell"/>
</dbReference>
<evidence type="ECO:0000256" key="1">
    <source>
        <dbReference type="ARBA" id="ARBA00022490"/>
    </source>
</evidence>
<keyword evidence="1 5" id="KW-0963">Cytoplasm</keyword>
<evidence type="ECO:0000256" key="2">
    <source>
        <dbReference type="ARBA" id="ARBA00022795"/>
    </source>
</evidence>
<keyword evidence="6" id="KW-0969">Cilium</keyword>
<dbReference type="PANTHER" id="PTHR39190">
    <property type="entry name" value="FLAGELLAR ASSEMBLY FACTOR FLIW"/>
    <property type="match status" value="1"/>
</dbReference>
<dbReference type="OrthoDB" id="5372942at2"/>
<keyword evidence="6" id="KW-0966">Cell projection</keyword>
<gene>
    <name evidence="5" type="primary">fliW</name>
    <name evidence="6" type="ORF">LNAT_P1407</name>
</gene>
<dbReference type="InterPro" id="IPR024046">
    <property type="entry name" value="Flagellar_assmbl_FliW_dom_sf"/>
</dbReference>
<keyword evidence="4 5" id="KW-0143">Chaperone</keyword>
<comment type="function">
    <text evidence="5">Acts as an anti-CsrA protein, binds CsrA and prevents it from repressing translation of its target genes, one of which is flagellin. Binds to flagellin and participates in the assembly of the flagellum.</text>
</comment>
<comment type="subunit">
    <text evidence="5">Interacts with translational regulator CsrA and flagellin(s).</text>
</comment>
<dbReference type="EMBL" id="BDME01000006">
    <property type="protein sequence ID" value="GAX88112.1"/>
    <property type="molecule type" value="Genomic_DNA"/>
</dbReference>
<dbReference type="Gene3D" id="2.30.290.10">
    <property type="entry name" value="BH3618-like"/>
    <property type="match status" value="1"/>
</dbReference>
<dbReference type="Proteomes" id="UP000217944">
    <property type="component" value="Unassembled WGS sequence"/>
</dbReference>
<comment type="similarity">
    <text evidence="5">Belongs to the FliW family.</text>
</comment>
<accession>A0A292YAX6</accession>
<sequence length="124" mass="14422">MKYKVVLPILGFENIEEFDLEEIEPNFYKLKSGDVSFTLINPAIVRNDYVFEIDEESQKKLKLNEKSNYFVLNIMIINKPFIESTVNFAAPLIFNNDKKIMGQVVLDKYPYSLTDPLSNYVKGK</sequence>